<protein>
    <submittedName>
        <fullName evidence="3">Uncharacterized protein</fullName>
    </submittedName>
</protein>
<reference evidence="3 4" key="1">
    <citation type="journal article" date="2020" name="bioRxiv">
        <title>Whole genome comparisons of ergot fungi reveals the divergence and evolution of species within the genus Claviceps are the result of varying mechanisms driving genome evolution and host range expansion.</title>
        <authorList>
            <person name="Wyka S.A."/>
            <person name="Mondo S.J."/>
            <person name="Liu M."/>
            <person name="Dettman J."/>
            <person name="Nalam V."/>
            <person name="Broders K.D."/>
        </authorList>
    </citation>
    <scope>NUCLEOTIDE SEQUENCE [LARGE SCALE GENOMIC DNA]</scope>
    <source>
        <strain evidence="3 4">Clav52</strain>
    </source>
</reference>
<keyword evidence="2" id="KW-1133">Transmembrane helix</keyword>
<comment type="caution">
    <text evidence="3">The sequence shown here is derived from an EMBL/GenBank/DDBJ whole genome shotgun (WGS) entry which is preliminary data.</text>
</comment>
<evidence type="ECO:0000256" key="2">
    <source>
        <dbReference type="SAM" id="Phobius"/>
    </source>
</evidence>
<evidence type="ECO:0000256" key="1">
    <source>
        <dbReference type="SAM" id="MobiDB-lite"/>
    </source>
</evidence>
<name>A0A9P7QGS7_9HYPO</name>
<dbReference type="EMBL" id="SRRH01000270">
    <property type="protein sequence ID" value="KAG6292581.1"/>
    <property type="molecule type" value="Genomic_DNA"/>
</dbReference>
<evidence type="ECO:0000313" key="4">
    <source>
        <dbReference type="Proteomes" id="UP000707071"/>
    </source>
</evidence>
<keyword evidence="4" id="KW-1185">Reference proteome</keyword>
<feature type="region of interest" description="Disordered" evidence="1">
    <location>
        <begin position="1"/>
        <end position="20"/>
    </location>
</feature>
<evidence type="ECO:0000313" key="3">
    <source>
        <dbReference type="EMBL" id="KAG6292581.1"/>
    </source>
</evidence>
<keyword evidence="2" id="KW-0472">Membrane</keyword>
<accession>A0A9P7QGS7</accession>
<gene>
    <name evidence="3" type="ORF">E4U09_003369</name>
</gene>
<keyword evidence="2" id="KW-0812">Transmembrane</keyword>
<feature type="transmembrane region" description="Helical" evidence="2">
    <location>
        <begin position="34"/>
        <end position="53"/>
    </location>
</feature>
<dbReference type="Proteomes" id="UP000707071">
    <property type="component" value="Unassembled WGS sequence"/>
</dbReference>
<sequence>MDTTEATELPTAVPSSGNDKTICSPLAKTPHSAISGLFLTITFLNFITINGAWHAASLGGRRKGPDYRT</sequence>
<dbReference type="AlphaFoldDB" id="A0A9P7QGS7"/>
<proteinExistence type="predicted"/>
<organism evidence="3 4">
    <name type="scientific">Claviceps aff. purpurea</name>
    <dbReference type="NCBI Taxonomy" id="1967640"/>
    <lineage>
        <taxon>Eukaryota</taxon>
        <taxon>Fungi</taxon>
        <taxon>Dikarya</taxon>
        <taxon>Ascomycota</taxon>
        <taxon>Pezizomycotina</taxon>
        <taxon>Sordariomycetes</taxon>
        <taxon>Hypocreomycetidae</taxon>
        <taxon>Hypocreales</taxon>
        <taxon>Clavicipitaceae</taxon>
        <taxon>Claviceps</taxon>
    </lineage>
</organism>